<dbReference type="Gene3D" id="3.40.50.10890">
    <property type="match status" value="1"/>
</dbReference>
<dbReference type="InterPro" id="IPR001279">
    <property type="entry name" value="Metallo-B-lactamas"/>
</dbReference>
<dbReference type="Pfam" id="PF00753">
    <property type="entry name" value="Lactamase_B"/>
    <property type="match status" value="1"/>
</dbReference>
<evidence type="ECO:0008006" key="6">
    <source>
        <dbReference type="Google" id="ProtNLM"/>
    </source>
</evidence>
<feature type="domain" description="Metallo-beta-lactamase" evidence="2">
    <location>
        <begin position="15"/>
        <end position="219"/>
    </location>
</feature>
<dbReference type="SUPFAM" id="SSF56281">
    <property type="entry name" value="Metallo-hydrolase/oxidoreductase"/>
    <property type="match status" value="1"/>
</dbReference>
<dbReference type="InterPro" id="IPR022712">
    <property type="entry name" value="Beta_Casp"/>
</dbReference>
<dbReference type="PANTHER" id="PTHR11203">
    <property type="entry name" value="CLEAVAGE AND POLYADENYLATION SPECIFICITY FACTOR FAMILY MEMBER"/>
    <property type="match status" value="1"/>
</dbReference>
<reference evidence="4 5" key="1">
    <citation type="submission" date="2016-08" db="EMBL/GenBank/DDBJ databases">
        <title>New Insights into Marine Group III Euryarchaeota, from dark to light.</title>
        <authorList>
            <person name="Haro-Moreno J.M."/>
            <person name="Rodriguez-Valera F."/>
            <person name="Lopez-Garcia P."/>
            <person name="Moreira D."/>
            <person name="Martin-Cuadrado A.B."/>
        </authorList>
    </citation>
    <scope>NUCLEOTIDE SEQUENCE [LARGE SCALE GENOMIC DNA]</scope>
    <source>
        <strain evidence="4">CG-Bathy1</strain>
    </source>
</reference>
<dbReference type="Gene3D" id="3.60.15.10">
    <property type="entry name" value="Ribonuclease Z/Hydroxyacylglutathione hydrolase-like"/>
    <property type="match status" value="1"/>
</dbReference>
<feature type="domain" description="Beta-Casp" evidence="3">
    <location>
        <begin position="224"/>
        <end position="331"/>
    </location>
</feature>
<dbReference type="InterPro" id="IPR036866">
    <property type="entry name" value="RibonucZ/Hydroxyglut_hydro"/>
</dbReference>
<dbReference type="GO" id="GO:0004521">
    <property type="term" value="F:RNA endonuclease activity"/>
    <property type="evidence" value="ECO:0007669"/>
    <property type="project" value="TreeGrafter"/>
</dbReference>
<dbReference type="PANTHER" id="PTHR11203:SF52">
    <property type="entry name" value="MRNA 3-END PROCESSING FACTOR"/>
    <property type="match status" value="1"/>
</dbReference>
<dbReference type="Proteomes" id="UP000183815">
    <property type="component" value="Unassembled WGS sequence"/>
</dbReference>
<keyword evidence="1" id="KW-0378">Hydrolase</keyword>
<evidence type="ECO:0000259" key="2">
    <source>
        <dbReference type="SMART" id="SM00849"/>
    </source>
</evidence>
<dbReference type="InterPro" id="IPR011108">
    <property type="entry name" value="RMMBL"/>
</dbReference>
<gene>
    <name evidence="4" type="ORF">BEU04_04680</name>
</gene>
<evidence type="ECO:0000259" key="3">
    <source>
        <dbReference type="SMART" id="SM01027"/>
    </source>
</evidence>
<dbReference type="AlphaFoldDB" id="A0A1J5TAU2"/>
<dbReference type="SMART" id="SM00849">
    <property type="entry name" value="Lactamase_B"/>
    <property type="match status" value="1"/>
</dbReference>
<sequence length="413" mass="45752">MSTSLTFLGGASEVGRLGTLLENDDGQILIDYGLKPDNPPQFPMPAPNVDSLLLTHAHLDHSGLTPSIASSGTPICSTPLTIRLAEVLAKDTLKISQQEGYQEPFTKGAIAEQNTNHFSHKLKKEYYHSGFSYRSLNAGHIPGAVMYHFPELDFLFTGDINTVNTGLTKAAKPVSCKTIAIESTYAGRDHEARSEIESHFTDSVEDVINRGGQVVLPAFALGRSQELLMLLRKLDAEIWLDGMGREIANIFSRYPRDLRNSGLYFDTLKRTKIVRSWRQRDHAARGDVIVTTAGMLEGGPVMHYLSKIRKDENSAMFITGYQAEGTNGRTLLDTGKARLDRNKASPHFDIDCQIEKFDLSGHAGHSQLIDFIDKCQPENVILFHGENREDLAKDLGDYKVHLPMEGSPLKLDS</sequence>
<evidence type="ECO:0000313" key="5">
    <source>
        <dbReference type="Proteomes" id="UP000183815"/>
    </source>
</evidence>
<dbReference type="InterPro" id="IPR050698">
    <property type="entry name" value="MBL"/>
</dbReference>
<comment type="caution">
    <text evidence="4">The sequence shown here is derived from an EMBL/GenBank/DDBJ whole genome shotgun (WGS) entry which is preliminary data.</text>
</comment>
<proteinExistence type="predicted"/>
<organism evidence="4 5">
    <name type="scientific">Marine Group III euryarchaeote CG-Bathy1</name>
    <dbReference type="NCBI Taxonomy" id="1889001"/>
    <lineage>
        <taxon>Archaea</taxon>
        <taxon>Methanobacteriati</taxon>
        <taxon>Thermoplasmatota</taxon>
        <taxon>Thermoplasmata</taxon>
        <taxon>Candidatus Thermoprofundales</taxon>
    </lineage>
</organism>
<name>A0A1J5TAU2_9ARCH</name>
<dbReference type="Pfam" id="PF10996">
    <property type="entry name" value="Beta-Casp"/>
    <property type="match status" value="1"/>
</dbReference>
<dbReference type="Pfam" id="PF07521">
    <property type="entry name" value="RMMBL"/>
    <property type="match status" value="1"/>
</dbReference>
<evidence type="ECO:0000256" key="1">
    <source>
        <dbReference type="ARBA" id="ARBA00022801"/>
    </source>
</evidence>
<evidence type="ECO:0000313" key="4">
    <source>
        <dbReference type="EMBL" id="OIR18002.1"/>
    </source>
</evidence>
<dbReference type="EMBL" id="MIYU01000008">
    <property type="protein sequence ID" value="OIR18002.1"/>
    <property type="molecule type" value="Genomic_DNA"/>
</dbReference>
<dbReference type="GO" id="GO:0016787">
    <property type="term" value="F:hydrolase activity"/>
    <property type="evidence" value="ECO:0007669"/>
    <property type="project" value="UniProtKB-KW"/>
</dbReference>
<dbReference type="SMART" id="SM01027">
    <property type="entry name" value="Beta-Casp"/>
    <property type="match status" value="1"/>
</dbReference>
<protein>
    <recommendedName>
        <fullName evidence="6">mRNA 3'-end processing factor</fullName>
    </recommendedName>
</protein>
<accession>A0A1J5TAU2</accession>